<dbReference type="NCBIfam" id="TIGR01400">
    <property type="entry name" value="fliR"/>
    <property type="match status" value="1"/>
</dbReference>
<evidence type="ECO:0000313" key="12">
    <source>
        <dbReference type="Proteomes" id="UP000032266"/>
    </source>
</evidence>
<keyword evidence="11" id="KW-0282">Flagellum</keyword>
<dbReference type="Proteomes" id="UP000032266">
    <property type="component" value="Chromosome"/>
</dbReference>
<feature type="transmembrane region" description="Helical" evidence="10">
    <location>
        <begin position="120"/>
        <end position="139"/>
    </location>
</feature>
<dbReference type="InterPro" id="IPR006303">
    <property type="entry name" value="FliR"/>
</dbReference>
<feature type="transmembrane region" description="Helical" evidence="10">
    <location>
        <begin position="146"/>
        <end position="165"/>
    </location>
</feature>
<dbReference type="OrthoDB" id="9797790at2"/>
<evidence type="ECO:0000256" key="3">
    <source>
        <dbReference type="ARBA" id="ARBA00021717"/>
    </source>
</evidence>
<evidence type="ECO:0000313" key="11">
    <source>
        <dbReference type="EMBL" id="AJQ96312.1"/>
    </source>
</evidence>
<keyword evidence="11" id="KW-0969">Cilium</keyword>
<dbReference type="PANTHER" id="PTHR30065">
    <property type="entry name" value="FLAGELLAR BIOSYNTHETIC PROTEIN FLIR"/>
    <property type="match status" value="1"/>
</dbReference>
<feature type="transmembrane region" description="Helical" evidence="10">
    <location>
        <begin position="177"/>
        <end position="202"/>
    </location>
</feature>
<feature type="transmembrane region" description="Helical" evidence="10">
    <location>
        <begin position="79"/>
        <end position="100"/>
    </location>
</feature>
<evidence type="ECO:0000256" key="9">
    <source>
        <dbReference type="NCBIfam" id="TIGR01400"/>
    </source>
</evidence>
<evidence type="ECO:0000256" key="2">
    <source>
        <dbReference type="ARBA" id="ARBA00009772"/>
    </source>
</evidence>
<comment type="function">
    <text evidence="1 10">Role in flagellar biosynthesis.</text>
</comment>
<name>A0A0C5VNR6_9GAMM</name>
<dbReference type="PRINTS" id="PR00953">
    <property type="entry name" value="TYPE3IMRPROT"/>
</dbReference>
<dbReference type="HOGENOM" id="CLU_063626_4_0_6"/>
<reference evidence="11 12" key="1">
    <citation type="submission" date="2014-01" db="EMBL/GenBank/DDBJ databases">
        <title>Full genme sequencing of cellulolytic bacterium Gynuella sunshinyii YC6258T gen. nov., sp. nov.</title>
        <authorList>
            <person name="Khan H."/>
            <person name="Chung E.J."/>
            <person name="Chung Y.R."/>
        </authorList>
    </citation>
    <scope>NUCLEOTIDE SEQUENCE [LARGE SCALE GENOMIC DNA]</scope>
    <source>
        <strain evidence="11 12">YC6258</strain>
    </source>
</reference>
<feature type="transmembrane region" description="Helical" evidence="10">
    <location>
        <begin position="40"/>
        <end position="58"/>
    </location>
</feature>
<keyword evidence="8 10" id="KW-0975">Bacterial flagellum</keyword>
<dbReference type="GO" id="GO:0044780">
    <property type="term" value="P:bacterial-type flagellum assembly"/>
    <property type="evidence" value="ECO:0007669"/>
    <property type="project" value="UniProtKB-UniRule"/>
</dbReference>
<dbReference type="InterPro" id="IPR002010">
    <property type="entry name" value="T3SS_IM_R"/>
</dbReference>
<accession>A0A0C5VNR6</accession>
<dbReference type="STRING" id="1445510.YC6258_04278"/>
<gene>
    <name evidence="11" type="ORF">YC6258_04278</name>
</gene>
<proteinExistence type="inferred from homology"/>
<evidence type="ECO:0000256" key="1">
    <source>
        <dbReference type="ARBA" id="ARBA00002578"/>
    </source>
</evidence>
<evidence type="ECO:0000256" key="7">
    <source>
        <dbReference type="ARBA" id="ARBA00023136"/>
    </source>
</evidence>
<dbReference type="GO" id="GO:0009425">
    <property type="term" value="C:bacterial-type flagellum basal body"/>
    <property type="evidence" value="ECO:0007669"/>
    <property type="project" value="UniProtKB-SubCell"/>
</dbReference>
<dbReference type="GO" id="GO:0005886">
    <property type="term" value="C:plasma membrane"/>
    <property type="evidence" value="ECO:0007669"/>
    <property type="project" value="UniProtKB-SubCell"/>
</dbReference>
<keyword evidence="6 10" id="KW-1133">Transmembrane helix</keyword>
<dbReference type="RefSeq" id="WP_044618351.1">
    <property type="nucleotide sequence ID" value="NZ_CP007142.1"/>
</dbReference>
<keyword evidence="11" id="KW-0966">Cell projection</keyword>
<keyword evidence="12" id="KW-1185">Reference proteome</keyword>
<dbReference type="AlphaFoldDB" id="A0A0C5VNR6"/>
<keyword evidence="5 10" id="KW-0812">Transmembrane</keyword>
<dbReference type="KEGG" id="gsn:YC6258_04278"/>
<sequence length="259" mass="28453">MIEITDAQISSWVSHILWPFFRITAFFMIVPLFGSRLVPVPIRILLSLITTLMLYPVLPKMPDIEALALTNIVIIAHQFVIGFALGFLALTLFQVFILAGQTIAMQMGLGYASMVDPANGVSVTVLSQWFLTIVTLIFVSMNGHLVVFEVLVESFYTLPVGQGFISEQGAFELAQWGGWMFASAISIALPAVASLLLVNLSFGIMARTAPAMNIFSLGFPVTMVVGLFVLWLSFSGVLSVIRTHMLELTDMMKNIVFIP</sequence>
<dbReference type="GO" id="GO:0006605">
    <property type="term" value="P:protein targeting"/>
    <property type="evidence" value="ECO:0007669"/>
    <property type="project" value="UniProtKB-UniRule"/>
</dbReference>
<keyword evidence="4 10" id="KW-1003">Cell membrane</keyword>
<feature type="transmembrane region" description="Helical" evidence="10">
    <location>
        <begin position="214"/>
        <end position="241"/>
    </location>
</feature>
<evidence type="ECO:0000256" key="4">
    <source>
        <dbReference type="ARBA" id="ARBA00022475"/>
    </source>
</evidence>
<protein>
    <recommendedName>
        <fullName evidence="3 9">Flagellar biosynthetic protein FliR</fullName>
    </recommendedName>
</protein>
<evidence type="ECO:0000256" key="5">
    <source>
        <dbReference type="ARBA" id="ARBA00022692"/>
    </source>
</evidence>
<comment type="similarity">
    <text evidence="2 10">Belongs to the FliR/MopE/SpaR family.</text>
</comment>
<feature type="transmembrane region" description="Helical" evidence="10">
    <location>
        <begin position="12"/>
        <end position="34"/>
    </location>
</feature>
<organism evidence="11 12">
    <name type="scientific">Gynuella sunshinyii YC6258</name>
    <dbReference type="NCBI Taxonomy" id="1445510"/>
    <lineage>
        <taxon>Bacteria</taxon>
        <taxon>Pseudomonadati</taxon>
        <taxon>Pseudomonadota</taxon>
        <taxon>Gammaproteobacteria</taxon>
        <taxon>Oceanospirillales</taxon>
        <taxon>Saccharospirillaceae</taxon>
        <taxon>Gynuella</taxon>
    </lineage>
</organism>
<evidence type="ECO:0000256" key="8">
    <source>
        <dbReference type="ARBA" id="ARBA00023143"/>
    </source>
</evidence>
<comment type="subcellular location">
    <subcellularLocation>
        <location evidence="10">Cell membrane</location>
        <topology evidence="10">Multi-pass membrane protein</topology>
    </subcellularLocation>
    <subcellularLocation>
        <location evidence="10">Bacterial flagellum basal body</location>
    </subcellularLocation>
</comment>
<keyword evidence="7 10" id="KW-0472">Membrane</keyword>
<evidence type="ECO:0000256" key="6">
    <source>
        <dbReference type="ARBA" id="ARBA00022989"/>
    </source>
</evidence>
<dbReference type="PATRIC" id="fig|1445510.3.peg.4246"/>
<dbReference type="Pfam" id="PF01311">
    <property type="entry name" value="Bac_export_1"/>
    <property type="match status" value="1"/>
</dbReference>
<dbReference type="EMBL" id="CP007142">
    <property type="protein sequence ID" value="AJQ96312.1"/>
    <property type="molecule type" value="Genomic_DNA"/>
</dbReference>
<evidence type="ECO:0000256" key="10">
    <source>
        <dbReference type="RuleBase" id="RU362071"/>
    </source>
</evidence>
<dbReference type="PANTHER" id="PTHR30065:SF8">
    <property type="entry name" value="FLAGELLAR BIOSYNTHETIC PROTEIN FLIR"/>
    <property type="match status" value="1"/>
</dbReference>